<dbReference type="InterPro" id="IPR044515">
    <property type="entry name" value="ABTB1"/>
</dbReference>
<evidence type="ECO:0000256" key="4">
    <source>
        <dbReference type="SAM" id="MobiDB-lite"/>
    </source>
</evidence>
<feature type="compositionally biased region" description="Pro residues" evidence="4">
    <location>
        <begin position="334"/>
        <end position="346"/>
    </location>
</feature>
<dbReference type="PANTHER" id="PTHR46231">
    <property type="entry name" value="ANKYRIN REPEAT AND BTB/POZ DOMAIN-CONTAINING PROTEIN 1"/>
    <property type="match status" value="1"/>
</dbReference>
<dbReference type="SMART" id="SM00225">
    <property type="entry name" value="BTB"/>
    <property type="match status" value="2"/>
</dbReference>
<dbReference type="Proteomes" id="UP001303889">
    <property type="component" value="Unassembled WGS sequence"/>
</dbReference>
<dbReference type="Pfam" id="PF12796">
    <property type="entry name" value="Ank_2"/>
    <property type="match status" value="1"/>
</dbReference>
<gene>
    <name evidence="6" type="ORF">C8A05DRAFT_37505</name>
</gene>
<dbReference type="PROSITE" id="PS50097">
    <property type="entry name" value="BTB"/>
    <property type="match status" value="2"/>
</dbReference>
<protein>
    <submittedName>
        <fullName evidence="6">BTB/POZ domain-containing protein 3</fullName>
    </submittedName>
</protein>
<evidence type="ECO:0000313" key="6">
    <source>
        <dbReference type="EMBL" id="KAK3898893.1"/>
    </source>
</evidence>
<keyword evidence="2 3" id="KW-0040">ANK repeat</keyword>
<dbReference type="InterPro" id="IPR000210">
    <property type="entry name" value="BTB/POZ_dom"/>
</dbReference>
<dbReference type="EMBL" id="MU855863">
    <property type="protein sequence ID" value="KAK3898893.1"/>
    <property type="molecule type" value="Genomic_DNA"/>
</dbReference>
<dbReference type="Gene3D" id="3.30.710.10">
    <property type="entry name" value="Potassium Channel Kv1.1, Chain A"/>
    <property type="match status" value="2"/>
</dbReference>
<dbReference type="PANTHER" id="PTHR46231:SF1">
    <property type="entry name" value="ANKYRIN REPEAT AND BTB_POZ DOMAIN-CONTAINING PROTEIN 1"/>
    <property type="match status" value="1"/>
</dbReference>
<reference evidence="6" key="2">
    <citation type="submission" date="2023-05" db="EMBL/GenBank/DDBJ databases">
        <authorList>
            <consortium name="Lawrence Berkeley National Laboratory"/>
            <person name="Steindorff A."/>
            <person name="Hensen N."/>
            <person name="Bonometti L."/>
            <person name="Westerberg I."/>
            <person name="Brannstrom I.O."/>
            <person name="Guillou S."/>
            <person name="Cros-Aarteil S."/>
            <person name="Calhoun S."/>
            <person name="Haridas S."/>
            <person name="Kuo A."/>
            <person name="Mondo S."/>
            <person name="Pangilinan J."/>
            <person name="Riley R."/>
            <person name="Labutti K."/>
            <person name="Andreopoulos B."/>
            <person name="Lipzen A."/>
            <person name="Chen C."/>
            <person name="Yanf M."/>
            <person name="Daum C."/>
            <person name="Ng V."/>
            <person name="Clum A."/>
            <person name="Ohm R."/>
            <person name="Martin F."/>
            <person name="Silar P."/>
            <person name="Natvig D."/>
            <person name="Lalanne C."/>
            <person name="Gautier V."/>
            <person name="Ament-Velasquez S.L."/>
            <person name="Kruys A."/>
            <person name="Hutchinson M.I."/>
            <person name="Powell A.J."/>
            <person name="Barry K."/>
            <person name="Miller A.N."/>
            <person name="Grigoriev I.V."/>
            <person name="Debuchy R."/>
            <person name="Gladieux P."/>
            <person name="Thoren M.H."/>
            <person name="Johannesson H."/>
        </authorList>
    </citation>
    <scope>NUCLEOTIDE SEQUENCE</scope>
    <source>
        <strain evidence="6">CBS 103.79</strain>
    </source>
</reference>
<keyword evidence="1" id="KW-0677">Repeat</keyword>
<dbReference type="InterPro" id="IPR011333">
    <property type="entry name" value="SKP1/BTB/POZ_sf"/>
</dbReference>
<sequence length="611" mass="68450">MVIRKFELEAKLKDDNQLIRNGVLRNEHPLDLSPEFNDFLQACRRGDLKRCQECISAGVNINAKDQFDYTPLVVASLCGHYELVELLLESGALADPDSFERERAVYNALNNKIRNLLLSYDYSKTADLLQPWSSHIASLLARDTPATSDITLSAAAEDFRLHKFLLSARSPYFMRKFAEAPETVYWKLPHAIPVEAFRVVLRYLYLGDIPREFVGPGSDVAEEDVFKGIDKLCKQLELDKLWEAVMSVNDRRLARQRQQDEVQRAQSQVEESFANTVLKHKIEVDTHKAADVKWPHHNAIFADVILRADEPGEEDSSPNPPSTTTTPSTIPINPGSPPPVSPQPSPRPRRSVLFPVHKPFLIRSPYFSTMFSSSFLEASPSPHLHIIKIDCPPPVLELILRFLYTEKSDCPLPHALDLLYTADMLLLDKLKTKAAVTIATLASGPILPGEVEEPINVYDVLRAAWDLGVQRLEEFAARYLAGRLEAYIDEEEFAEMIKESAGRLKAPRHETDTIELLDDIRYYLSERFRLRFEGEGLEALLDGGDVSAPGEGGEETGGVDGEGDKKAAAVAGGLRTLNGDVVEDEFASDAVNYQILMDKIERMLDRLELGA</sequence>
<evidence type="ECO:0000259" key="5">
    <source>
        <dbReference type="PROSITE" id="PS50097"/>
    </source>
</evidence>
<proteinExistence type="predicted"/>
<feature type="domain" description="BTB" evidence="5">
    <location>
        <begin position="354"/>
        <end position="412"/>
    </location>
</feature>
<dbReference type="SUPFAM" id="SSF48403">
    <property type="entry name" value="Ankyrin repeat"/>
    <property type="match status" value="1"/>
</dbReference>
<dbReference type="InterPro" id="IPR036770">
    <property type="entry name" value="Ankyrin_rpt-contain_sf"/>
</dbReference>
<dbReference type="Gene3D" id="1.25.40.20">
    <property type="entry name" value="Ankyrin repeat-containing domain"/>
    <property type="match status" value="1"/>
</dbReference>
<keyword evidence="7" id="KW-1185">Reference proteome</keyword>
<dbReference type="GO" id="GO:0000151">
    <property type="term" value="C:ubiquitin ligase complex"/>
    <property type="evidence" value="ECO:0007669"/>
    <property type="project" value="TreeGrafter"/>
</dbReference>
<feature type="region of interest" description="Disordered" evidence="4">
    <location>
        <begin position="542"/>
        <end position="564"/>
    </location>
</feature>
<dbReference type="FunFam" id="1.25.40.20:FF:000248">
    <property type="entry name" value="Ankyrin repeat and BTB/POZ domain protein"/>
    <property type="match status" value="1"/>
</dbReference>
<feature type="region of interest" description="Disordered" evidence="4">
    <location>
        <begin position="310"/>
        <end position="349"/>
    </location>
</feature>
<name>A0AAN6RQM8_9PEZI</name>
<dbReference type="PROSITE" id="PS50297">
    <property type="entry name" value="ANK_REP_REGION"/>
    <property type="match status" value="1"/>
</dbReference>
<feature type="domain" description="BTB" evidence="5">
    <location>
        <begin position="148"/>
        <end position="213"/>
    </location>
</feature>
<organism evidence="6 7">
    <name type="scientific">Staphylotrichum tortipilum</name>
    <dbReference type="NCBI Taxonomy" id="2831512"/>
    <lineage>
        <taxon>Eukaryota</taxon>
        <taxon>Fungi</taxon>
        <taxon>Dikarya</taxon>
        <taxon>Ascomycota</taxon>
        <taxon>Pezizomycotina</taxon>
        <taxon>Sordariomycetes</taxon>
        <taxon>Sordariomycetidae</taxon>
        <taxon>Sordariales</taxon>
        <taxon>Chaetomiaceae</taxon>
        <taxon>Staphylotrichum</taxon>
    </lineage>
</organism>
<dbReference type="InterPro" id="IPR002110">
    <property type="entry name" value="Ankyrin_rpt"/>
</dbReference>
<dbReference type="GO" id="GO:0005737">
    <property type="term" value="C:cytoplasm"/>
    <property type="evidence" value="ECO:0007669"/>
    <property type="project" value="TreeGrafter"/>
</dbReference>
<dbReference type="AlphaFoldDB" id="A0AAN6RQM8"/>
<evidence type="ECO:0000256" key="1">
    <source>
        <dbReference type="ARBA" id="ARBA00022737"/>
    </source>
</evidence>
<dbReference type="FunFam" id="3.30.710.10:FF:000183">
    <property type="entry name" value="Ankyrin repeat and BTB/POZ domain protein"/>
    <property type="match status" value="1"/>
</dbReference>
<evidence type="ECO:0000256" key="3">
    <source>
        <dbReference type="PROSITE-ProRule" id="PRU00023"/>
    </source>
</evidence>
<dbReference type="CDD" id="cd18186">
    <property type="entry name" value="BTB_POZ_ZBTB_KLHL-like"/>
    <property type="match status" value="1"/>
</dbReference>
<feature type="compositionally biased region" description="Low complexity" evidence="4">
    <location>
        <begin position="322"/>
        <end position="333"/>
    </location>
</feature>
<feature type="repeat" description="ANK" evidence="3">
    <location>
        <begin position="67"/>
        <end position="92"/>
    </location>
</feature>
<reference evidence="6" key="1">
    <citation type="journal article" date="2023" name="Mol. Phylogenet. Evol.">
        <title>Genome-scale phylogeny and comparative genomics of the fungal order Sordariales.</title>
        <authorList>
            <person name="Hensen N."/>
            <person name="Bonometti L."/>
            <person name="Westerberg I."/>
            <person name="Brannstrom I.O."/>
            <person name="Guillou S."/>
            <person name="Cros-Aarteil S."/>
            <person name="Calhoun S."/>
            <person name="Haridas S."/>
            <person name="Kuo A."/>
            <person name="Mondo S."/>
            <person name="Pangilinan J."/>
            <person name="Riley R."/>
            <person name="LaButti K."/>
            <person name="Andreopoulos B."/>
            <person name="Lipzen A."/>
            <person name="Chen C."/>
            <person name="Yan M."/>
            <person name="Daum C."/>
            <person name="Ng V."/>
            <person name="Clum A."/>
            <person name="Steindorff A."/>
            <person name="Ohm R.A."/>
            <person name="Martin F."/>
            <person name="Silar P."/>
            <person name="Natvig D.O."/>
            <person name="Lalanne C."/>
            <person name="Gautier V."/>
            <person name="Ament-Velasquez S.L."/>
            <person name="Kruys A."/>
            <person name="Hutchinson M.I."/>
            <person name="Powell A.J."/>
            <person name="Barry K."/>
            <person name="Miller A.N."/>
            <person name="Grigoriev I.V."/>
            <person name="Debuchy R."/>
            <person name="Gladieux P."/>
            <person name="Hiltunen Thoren M."/>
            <person name="Johannesson H."/>
        </authorList>
    </citation>
    <scope>NUCLEOTIDE SEQUENCE</scope>
    <source>
        <strain evidence="6">CBS 103.79</strain>
    </source>
</reference>
<evidence type="ECO:0000313" key="7">
    <source>
        <dbReference type="Proteomes" id="UP001303889"/>
    </source>
</evidence>
<dbReference type="SMART" id="SM00248">
    <property type="entry name" value="ANK"/>
    <property type="match status" value="2"/>
</dbReference>
<dbReference type="Pfam" id="PF00651">
    <property type="entry name" value="BTB"/>
    <property type="match status" value="2"/>
</dbReference>
<dbReference type="PROSITE" id="PS50088">
    <property type="entry name" value="ANK_REPEAT"/>
    <property type="match status" value="1"/>
</dbReference>
<comment type="caution">
    <text evidence="6">The sequence shown here is derived from an EMBL/GenBank/DDBJ whole genome shotgun (WGS) entry which is preliminary data.</text>
</comment>
<accession>A0AAN6RQM8</accession>
<dbReference type="CDD" id="cd18497">
    <property type="entry name" value="BACK_ABTB1_BPOZ"/>
    <property type="match status" value="1"/>
</dbReference>
<evidence type="ECO:0000256" key="2">
    <source>
        <dbReference type="ARBA" id="ARBA00023043"/>
    </source>
</evidence>
<dbReference type="SUPFAM" id="SSF54695">
    <property type="entry name" value="POZ domain"/>
    <property type="match status" value="2"/>
</dbReference>